<dbReference type="AlphaFoldDB" id="A0A180GK73"/>
<reference evidence="2" key="1">
    <citation type="submission" date="2009-11" db="EMBL/GenBank/DDBJ databases">
        <authorList>
            <consortium name="The Broad Institute Genome Sequencing Platform"/>
            <person name="Ward D."/>
            <person name="Feldgarden M."/>
            <person name="Earl A."/>
            <person name="Young S.K."/>
            <person name="Zeng Q."/>
            <person name="Koehrsen M."/>
            <person name="Alvarado L."/>
            <person name="Berlin A."/>
            <person name="Bochicchio J."/>
            <person name="Borenstein D."/>
            <person name="Chapman S.B."/>
            <person name="Chen Z."/>
            <person name="Engels R."/>
            <person name="Freedman E."/>
            <person name="Gellesch M."/>
            <person name="Goldberg J."/>
            <person name="Griggs A."/>
            <person name="Gujja S."/>
            <person name="Heilman E."/>
            <person name="Heiman D."/>
            <person name="Hepburn T."/>
            <person name="Howarth C."/>
            <person name="Jen D."/>
            <person name="Larson L."/>
            <person name="Lewis B."/>
            <person name="Mehta T."/>
            <person name="Park D."/>
            <person name="Pearson M."/>
            <person name="Roberts A."/>
            <person name="Saif S."/>
            <person name="Shea T."/>
            <person name="Shenoy N."/>
            <person name="Sisk P."/>
            <person name="Stolte C."/>
            <person name="Sykes S."/>
            <person name="Thomson T."/>
            <person name="Walk T."/>
            <person name="White J."/>
            <person name="Yandava C."/>
            <person name="Izard J."/>
            <person name="Baranova O.V."/>
            <person name="Blanton J.M."/>
            <person name="Tanner A.C."/>
            <person name="Dewhirst F.E."/>
            <person name="Haas B."/>
            <person name="Nusbaum C."/>
            <person name="Birren B."/>
        </authorList>
    </citation>
    <scope>NUCLEOTIDE SEQUENCE [LARGE SCALE GENOMIC DNA]</scope>
    <source>
        <strain evidence="2">1-1 BBBD Race 1</strain>
    </source>
</reference>
<keyword evidence="4" id="KW-1185">Reference proteome</keyword>
<feature type="region of interest" description="Disordered" evidence="1">
    <location>
        <begin position="450"/>
        <end position="475"/>
    </location>
</feature>
<organism evidence="2">
    <name type="scientific">Puccinia triticina (isolate 1-1 / race 1 (BBBD))</name>
    <name type="common">Brown leaf rust fungus</name>
    <dbReference type="NCBI Taxonomy" id="630390"/>
    <lineage>
        <taxon>Eukaryota</taxon>
        <taxon>Fungi</taxon>
        <taxon>Dikarya</taxon>
        <taxon>Basidiomycota</taxon>
        <taxon>Pucciniomycotina</taxon>
        <taxon>Pucciniomycetes</taxon>
        <taxon>Pucciniales</taxon>
        <taxon>Pucciniaceae</taxon>
        <taxon>Puccinia</taxon>
    </lineage>
</organism>
<dbReference type="VEuPathDB" id="FungiDB:PTTG_27420"/>
<evidence type="ECO:0000313" key="3">
    <source>
        <dbReference type="EnsemblFungi" id="PTTG_27420-t43_1-p1"/>
    </source>
</evidence>
<name>A0A180GK73_PUCT1</name>
<proteinExistence type="predicted"/>
<dbReference type="EMBL" id="ADAS02000055">
    <property type="protein sequence ID" value="OAV93075.1"/>
    <property type="molecule type" value="Genomic_DNA"/>
</dbReference>
<reference evidence="2" key="2">
    <citation type="submission" date="2016-05" db="EMBL/GenBank/DDBJ databases">
        <title>Comparative analysis highlights variable genome content of wheat rusts and divergence of the mating loci.</title>
        <authorList>
            <person name="Cuomo C.A."/>
            <person name="Bakkeren G."/>
            <person name="Szabo L."/>
            <person name="Khalil H."/>
            <person name="Joly D."/>
            <person name="Goldberg J."/>
            <person name="Young S."/>
            <person name="Zeng Q."/>
            <person name="Fellers J."/>
        </authorList>
    </citation>
    <scope>NUCLEOTIDE SEQUENCE [LARGE SCALE GENOMIC DNA]</scope>
    <source>
        <strain evidence="2">1-1 BBBD Race 1</strain>
    </source>
</reference>
<protein>
    <submittedName>
        <fullName evidence="2 3">Uncharacterized protein</fullName>
    </submittedName>
</protein>
<dbReference type="EnsemblFungi" id="PTTG_27420-t43_1">
    <property type="protein sequence ID" value="PTTG_27420-t43_1-p1"/>
    <property type="gene ID" value="PTTG_27420"/>
</dbReference>
<reference evidence="3 4" key="3">
    <citation type="journal article" date="2017" name="G3 (Bethesda)">
        <title>Comparative analysis highlights variable genome content of wheat rusts and divergence of the mating loci.</title>
        <authorList>
            <person name="Cuomo C.A."/>
            <person name="Bakkeren G."/>
            <person name="Khalil H.B."/>
            <person name="Panwar V."/>
            <person name="Joly D."/>
            <person name="Linning R."/>
            <person name="Sakthikumar S."/>
            <person name="Song X."/>
            <person name="Adiconis X."/>
            <person name="Fan L."/>
            <person name="Goldberg J.M."/>
            <person name="Levin J.Z."/>
            <person name="Young S."/>
            <person name="Zeng Q."/>
            <person name="Anikster Y."/>
            <person name="Bruce M."/>
            <person name="Wang M."/>
            <person name="Yin C."/>
            <person name="McCallum B."/>
            <person name="Szabo L.J."/>
            <person name="Hulbert S."/>
            <person name="Chen X."/>
            <person name="Fellers J.P."/>
        </authorList>
    </citation>
    <scope>NUCLEOTIDE SEQUENCE</scope>
    <source>
        <strain evidence="3">isolate 1-1 / race 1 (BBBD)</strain>
        <strain evidence="4">Isolate 1-1 / race 1 (BBBD)</strain>
    </source>
</reference>
<sequence>MVEKSVTRAVAAKRVERVDAVARREDAVVEESLTSGIPITNDASHRAVDHNRDDEFVTPDGTGRAGVLDLDAITSVPKLPKATIEAILNTTNVPPPAIEVSDDIDEERAHIWGKIKEAQQAGDEILVKYLMNASGLNDLIKNKPSIARTVSATPVLLTVEPRMFAKSVKAEKELGLVHAIGAISSHHDVGFTPFFDENIKALKAPLPLTIFNNEWKKRAIHAHINMKASRTVELEKAYKGLADVYGMEFFAARLLVHKEHCDAIAASAYGFMTALRYDMAIRMTAFAHRIASEEGSAIQDISIRQQTLIEELYVTVRTFGEAGWKENRYAPGQEYAHADPEIGVFASLARNQGRPVVFEGFENHHTPVYGAHQHYQHSSGYPSNASQYQGFKRPGPQGRQRGFMSDYNKFAPSYSAGSSNVPYFGEQRKRTRGYQGSNFIDGYVDKRHGKAAGYNQYGPQPPNSMPQGAGTGPKK</sequence>
<dbReference type="Proteomes" id="UP000005240">
    <property type="component" value="Unassembled WGS sequence"/>
</dbReference>
<gene>
    <name evidence="2" type="ORF">PTTG_27420</name>
</gene>
<evidence type="ECO:0000256" key="1">
    <source>
        <dbReference type="SAM" id="MobiDB-lite"/>
    </source>
</evidence>
<evidence type="ECO:0000313" key="4">
    <source>
        <dbReference type="Proteomes" id="UP000005240"/>
    </source>
</evidence>
<reference evidence="3" key="4">
    <citation type="submission" date="2025-05" db="UniProtKB">
        <authorList>
            <consortium name="EnsemblFungi"/>
        </authorList>
    </citation>
    <scope>IDENTIFICATION</scope>
    <source>
        <strain evidence="3">isolate 1-1 / race 1 (BBBD)</strain>
    </source>
</reference>
<evidence type="ECO:0000313" key="2">
    <source>
        <dbReference type="EMBL" id="OAV93075.1"/>
    </source>
</evidence>
<accession>A0A180GK73</accession>